<organism evidence="1 2">
    <name type="scientific">Acrasis kona</name>
    <dbReference type="NCBI Taxonomy" id="1008807"/>
    <lineage>
        <taxon>Eukaryota</taxon>
        <taxon>Discoba</taxon>
        <taxon>Heterolobosea</taxon>
        <taxon>Tetramitia</taxon>
        <taxon>Eutetramitia</taxon>
        <taxon>Acrasidae</taxon>
        <taxon>Acrasis</taxon>
    </lineage>
</organism>
<dbReference type="EMBL" id="JAOPGA020001263">
    <property type="protein sequence ID" value="KAL0486746.1"/>
    <property type="molecule type" value="Genomic_DNA"/>
</dbReference>
<dbReference type="Gene3D" id="3.90.280.10">
    <property type="entry name" value="PEBP-like"/>
    <property type="match status" value="1"/>
</dbReference>
<dbReference type="CDD" id="cd00866">
    <property type="entry name" value="PEBP_euk"/>
    <property type="match status" value="1"/>
</dbReference>
<keyword evidence="2" id="KW-1185">Reference proteome</keyword>
<comment type="caution">
    <text evidence="1">The sequence shown here is derived from an EMBL/GenBank/DDBJ whole genome shotgun (WGS) entry which is preliminary data.</text>
</comment>
<dbReference type="SUPFAM" id="SSF49777">
    <property type="entry name" value="PEBP-like"/>
    <property type="match status" value="1"/>
</dbReference>
<dbReference type="InterPro" id="IPR035810">
    <property type="entry name" value="PEBP_euk"/>
</dbReference>
<dbReference type="Pfam" id="PF01161">
    <property type="entry name" value="PBP"/>
    <property type="match status" value="1"/>
</dbReference>
<protein>
    <submittedName>
        <fullName evidence="1">Uncharacterized protein</fullName>
    </submittedName>
</protein>
<name>A0AAW2ZA85_9EUKA</name>
<dbReference type="InterPro" id="IPR008914">
    <property type="entry name" value="PEBP"/>
</dbReference>
<dbReference type="Proteomes" id="UP001431209">
    <property type="component" value="Unassembled WGS sequence"/>
</dbReference>
<accession>A0AAW2ZA85</accession>
<reference evidence="1 2" key="1">
    <citation type="submission" date="2024-03" db="EMBL/GenBank/DDBJ databases">
        <title>The Acrasis kona genome and developmental transcriptomes reveal deep origins of eukaryotic multicellular pathways.</title>
        <authorList>
            <person name="Sheikh S."/>
            <person name="Fu C.-J."/>
            <person name="Brown M.W."/>
            <person name="Baldauf S.L."/>
        </authorList>
    </citation>
    <scope>NUCLEOTIDE SEQUENCE [LARGE SCALE GENOMIC DNA]</scope>
    <source>
        <strain evidence="1 2">ATCC MYA-3509</strain>
    </source>
</reference>
<gene>
    <name evidence="1" type="ORF">AKO1_001573</name>
</gene>
<dbReference type="PANTHER" id="PTHR11362">
    <property type="entry name" value="PHOSPHATIDYLETHANOLAMINE-BINDING PROTEIN"/>
    <property type="match status" value="1"/>
</dbReference>
<dbReference type="InterPro" id="IPR036610">
    <property type="entry name" value="PEBP-like_sf"/>
</dbReference>
<evidence type="ECO:0000313" key="2">
    <source>
        <dbReference type="Proteomes" id="UP001431209"/>
    </source>
</evidence>
<sequence>MLGTSKHVFNGGLLSNVSTRQYSMKKINHPAFQNKQYMQTHFIKHKRILESTQEIFAHHSLKTKEMFKVLNLKTMFERPVVPIQMIDNRKRVLQKRATKREFKDFTKYSNGQWARKQRRKLITAMEQTDVYVDLFAKYVEHPEFKKLLTKTLDVNLVVKWDTPEFKEKDIVINAKLVRRANLKRMVNLTEENIHRSQALMGNYLPASTVQTKPTIRFDPSDKEKLYTLVMFTPDYPFRIMPDKGSMVHWLVTNIRSGQVEHGDEVISYLPPMPTEYAGTFRYVIALYEQKEAYDLSEALENDLLRTVIPKQEPSQDELNRTHELRSQIHKTAYAYEHEYIEQQIQQQLNFNIVYQDADNLPVAHSDYRPPKPENAITDVKELQQRRGLDLEKISNLALPSGLVFFRTEYEHCVSEVYEKNGWEEPFYVPPDEKHKNMLEEHKVYQGSILKNNRQLRNQWL</sequence>
<proteinExistence type="predicted"/>
<dbReference type="PANTHER" id="PTHR11362:SF82">
    <property type="entry name" value="PHOSPHATIDYLETHANOLAMINE-BINDING PROTEIN 4"/>
    <property type="match status" value="1"/>
</dbReference>
<dbReference type="AlphaFoldDB" id="A0AAW2ZA85"/>
<evidence type="ECO:0000313" key="1">
    <source>
        <dbReference type="EMBL" id="KAL0486746.1"/>
    </source>
</evidence>